<comment type="caution">
    <text evidence="1">The sequence shown here is derived from an EMBL/GenBank/DDBJ whole genome shotgun (WGS) entry which is preliminary data.</text>
</comment>
<reference evidence="2" key="1">
    <citation type="journal article" date="2019" name="Int. J. Syst. Evol. Microbiol.">
        <title>The Global Catalogue of Microorganisms (GCM) 10K type strain sequencing project: providing services to taxonomists for standard genome sequencing and annotation.</title>
        <authorList>
            <consortium name="The Broad Institute Genomics Platform"/>
            <consortium name="The Broad Institute Genome Sequencing Center for Infectious Disease"/>
            <person name="Wu L."/>
            <person name="Ma J."/>
        </authorList>
    </citation>
    <scope>NUCLEOTIDE SEQUENCE [LARGE SCALE GENOMIC DNA]</scope>
    <source>
        <strain evidence="2">JCM 31486</strain>
    </source>
</reference>
<evidence type="ECO:0008006" key="3">
    <source>
        <dbReference type="Google" id="ProtNLM"/>
    </source>
</evidence>
<evidence type="ECO:0000313" key="2">
    <source>
        <dbReference type="Proteomes" id="UP001597045"/>
    </source>
</evidence>
<dbReference type="Gene3D" id="3.40.430.10">
    <property type="entry name" value="Dihydrofolate Reductase, subunit A"/>
    <property type="match status" value="1"/>
</dbReference>
<feature type="non-terminal residue" evidence="1">
    <location>
        <position position="97"/>
    </location>
</feature>
<gene>
    <name evidence="1" type="ORF">ACFQ1S_44125</name>
</gene>
<name>A0ABW3MQ01_9PSEU</name>
<protein>
    <recommendedName>
        <fullName evidence="3">Dihydrofolate reductase</fullName>
    </recommendedName>
</protein>
<sequence length="97" mass="10631">MPVTASFCMSLDGFVADEDGNVGPLFDWYFNGDVEITPPGYPITYRMSEASAQYWNSEFAHIDGAAFVCGRRVFDYTKGWGGIPPTGGPAFVVTHRP</sequence>
<accession>A0ABW3MQ01</accession>
<organism evidence="1 2">
    <name type="scientific">Kibdelosporangium lantanae</name>
    <dbReference type="NCBI Taxonomy" id="1497396"/>
    <lineage>
        <taxon>Bacteria</taxon>
        <taxon>Bacillati</taxon>
        <taxon>Actinomycetota</taxon>
        <taxon>Actinomycetes</taxon>
        <taxon>Pseudonocardiales</taxon>
        <taxon>Pseudonocardiaceae</taxon>
        <taxon>Kibdelosporangium</taxon>
    </lineage>
</organism>
<dbReference type="Proteomes" id="UP001597045">
    <property type="component" value="Unassembled WGS sequence"/>
</dbReference>
<dbReference type="EMBL" id="JBHTIS010004106">
    <property type="protein sequence ID" value="MFD1052072.1"/>
    <property type="molecule type" value="Genomic_DNA"/>
</dbReference>
<dbReference type="InterPro" id="IPR024072">
    <property type="entry name" value="DHFR-like_dom_sf"/>
</dbReference>
<keyword evidence="2" id="KW-1185">Reference proteome</keyword>
<evidence type="ECO:0000313" key="1">
    <source>
        <dbReference type="EMBL" id="MFD1052072.1"/>
    </source>
</evidence>
<proteinExistence type="predicted"/>